<reference evidence="1" key="4">
    <citation type="submission" date="2019-03" db="UniProtKB">
        <authorList>
            <consortium name="EnsemblPlants"/>
        </authorList>
    </citation>
    <scope>IDENTIFICATION</scope>
</reference>
<reference evidence="2" key="1">
    <citation type="journal article" date="2014" name="Science">
        <title>Ancient hybridizations among the ancestral genomes of bread wheat.</title>
        <authorList>
            <consortium name="International Wheat Genome Sequencing Consortium,"/>
            <person name="Marcussen T."/>
            <person name="Sandve S.R."/>
            <person name="Heier L."/>
            <person name="Spannagl M."/>
            <person name="Pfeifer M."/>
            <person name="Jakobsen K.S."/>
            <person name="Wulff B.B."/>
            <person name="Steuernagel B."/>
            <person name="Mayer K.F."/>
            <person name="Olsen O.A."/>
        </authorList>
    </citation>
    <scope>NUCLEOTIDE SEQUENCE [LARGE SCALE GENOMIC DNA]</scope>
    <source>
        <strain evidence="2">cv. AL8/78</strain>
    </source>
</reference>
<accession>A0A452YLN8</accession>
<dbReference type="EnsemblPlants" id="AET1Gv20461500.1">
    <property type="protein sequence ID" value="AET1Gv20461500.1"/>
    <property type="gene ID" value="AET1Gv20461500"/>
</dbReference>
<organism evidence="1 2">
    <name type="scientific">Aegilops tauschii subsp. strangulata</name>
    <name type="common">Goatgrass</name>
    <dbReference type="NCBI Taxonomy" id="200361"/>
    <lineage>
        <taxon>Eukaryota</taxon>
        <taxon>Viridiplantae</taxon>
        <taxon>Streptophyta</taxon>
        <taxon>Embryophyta</taxon>
        <taxon>Tracheophyta</taxon>
        <taxon>Spermatophyta</taxon>
        <taxon>Magnoliopsida</taxon>
        <taxon>Liliopsida</taxon>
        <taxon>Poales</taxon>
        <taxon>Poaceae</taxon>
        <taxon>BOP clade</taxon>
        <taxon>Pooideae</taxon>
        <taxon>Triticodae</taxon>
        <taxon>Triticeae</taxon>
        <taxon>Triticinae</taxon>
        <taxon>Aegilops</taxon>
    </lineage>
</organism>
<sequence length="78" mass="9138">MRIEQPVPGLDAIARRFVWIITNGRKLCLYCGRLEPSWQLCRVQIIIYIVHEAFKNKGRGFFKPRLFTLLLVHVTPIS</sequence>
<dbReference type="Gramene" id="AET1Gv20461500.1">
    <property type="protein sequence ID" value="AET1Gv20461500.1"/>
    <property type="gene ID" value="AET1Gv20461500"/>
</dbReference>
<reference evidence="1" key="5">
    <citation type="journal article" date="2021" name="G3 (Bethesda)">
        <title>Aegilops tauschii genome assembly Aet v5.0 features greater sequence contiguity and improved annotation.</title>
        <authorList>
            <person name="Wang L."/>
            <person name="Zhu T."/>
            <person name="Rodriguez J.C."/>
            <person name="Deal K.R."/>
            <person name="Dubcovsky J."/>
            <person name="McGuire P.E."/>
            <person name="Lux T."/>
            <person name="Spannagl M."/>
            <person name="Mayer K.F.X."/>
            <person name="Baldrich P."/>
            <person name="Meyers B.C."/>
            <person name="Huo N."/>
            <person name="Gu Y.Q."/>
            <person name="Zhou H."/>
            <person name="Devos K.M."/>
            <person name="Bennetzen J.L."/>
            <person name="Unver T."/>
            <person name="Budak H."/>
            <person name="Gulick P.J."/>
            <person name="Galiba G."/>
            <person name="Kalapos B."/>
            <person name="Nelson D.R."/>
            <person name="Li P."/>
            <person name="You F.M."/>
            <person name="Luo M.C."/>
            <person name="Dvorak J."/>
        </authorList>
    </citation>
    <scope>NUCLEOTIDE SEQUENCE [LARGE SCALE GENOMIC DNA]</scope>
    <source>
        <strain evidence="1">cv. AL8/78</strain>
    </source>
</reference>
<evidence type="ECO:0000313" key="1">
    <source>
        <dbReference type="EnsemblPlants" id="AET1Gv20461500.1"/>
    </source>
</evidence>
<proteinExistence type="predicted"/>
<reference evidence="1" key="3">
    <citation type="journal article" date="2017" name="Nature">
        <title>Genome sequence of the progenitor of the wheat D genome Aegilops tauschii.</title>
        <authorList>
            <person name="Luo M.C."/>
            <person name="Gu Y.Q."/>
            <person name="Puiu D."/>
            <person name="Wang H."/>
            <person name="Twardziok S.O."/>
            <person name="Deal K.R."/>
            <person name="Huo N."/>
            <person name="Zhu T."/>
            <person name="Wang L."/>
            <person name="Wang Y."/>
            <person name="McGuire P.E."/>
            <person name="Liu S."/>
            <person name="Long H."/>
            <person name="Ramasamy R.K."/>
            <person name="Rodriguez J.C."/>
            <person name="Van S.L."/>
            <person name="Yuan L."/>
            <person name="Wang Z."/>
            <person name="Xia Z."/>
            <person name="Xiao L."/>
            <person name="Anderson O.D."/>
            <person name="Ouyang S."/>
            <person name="Liang Y."/>
            <person name="Zimin A.V."/>
            <person name="Pertea G."/>
            <person name="Qi P."/>
            <person name="Bennetzen J.L."/>
            <person name="Dai X."/>
            <person name="Dawson M.W."/>
            <person name="Muller H.G."/>
            <person name="Kugler K."/>
            <person name="Rivarola-Duarte L."/>
            <person name="Spannagl M."/>
            <person name="Mayer K.F.X."/>
            <person name="Lu F.H."/>
            <person name="Bevan M.W."/>
            <person name="Leroy P."/>
            <person name="Li P."/>
            <person name="You F.M."/>
            <person name="Sun Q."/>
            <person name="Liu Z."/>
            <person name="Lyons E."/>
            <person name="Wicker T."/>
            <person name="Salzberg S.L."/>
            <person name="Devos K.M."/>
            <person name="Dvorak J."/>
        </authorList>
    </citation>
    <scope>NUCLEOTIDE SEQUENCE [LARGE SCALE GENOMIC DNA]</scope>
    <source>
        <strain evidence="1">cv. AL8/78</strain>
    </source>
</reference>
<dbReference type="AlphaFoldDB" id="A0A452YLN8"/>
<name>A0A452YLN8_AEGTS</name>
<evidence type="ECO:0000313" key="2">
    <source>
        <dbReference type="Proteomes" id="UP000015105"/>
    </source>
</evidence>
<dbReference type="Proteomes" id="UP000015105">
    <property type="component" value="Chromosome 1D"/>
</dbReference>
<reference evidence="2" key="2">
    <citation type="journal article" date="2017" name="Nat. Plants">
        <title>The Aegilops tauschii genome reveals multiple impacts of transposons.</title>
        <authorList>
            <person name="Zhao G."/>
            <person name="Zou C."/>
            <person name="Li K."/>
            <person name="Wang K."/>
            <person name="Li T."/>
            <person name="Gao L."/>
            <person name="Zhang X."/>
            <person name="Wang H."/>
            <person name="Yang Z."/>
            <person name="Liu X."/>
            <person name="Jiang W."/>
            <person name="Mao L."/>
            <person name="Kong X."/>
            <person name="Jiao Y."/>
            <person name="Jia J."/>
        </authorList>
    </citation>
    <scope>NUCLEOTIDE SEQUENCE [LARGE SCALE GENOMIC DNA]</scope>
    <source>
        <strain evidence="2">cv. AL8/78</strain>
    </source>
</reference>
<keyword evidence="2" id="KW-1185">Reference proteome</keyword>
<protein>
    <submittedName>
        <fullName evidence="1">Uncharacterized protein</fullName>
    </submittedName>
</protein>